<gene>
    <name evidence="13" type="ORF">CARN1_2584</name>
</gene>
<evidence type="ECO:0000256" key="8">
    <source>
        <dbReference type="ARBA" id="ARBA00022741"/>
    </source>
</evidence>
<keyword evidence="9" id="KW-0067">ATP-binding</keyword>
<comment type="catalytic activity">
    <reaction evidence="11">
        <text>L-threonine + hydrogencarbonate + ATP = L-threonylcarbamoyladenylate + diphosphate + H2O</text>
        <dbReference type="Rhea" id="RHEA:36407"/>
        <dbReference type="ChEBI" id="CHEBI:15377"/>
        <dbReference type="ChEBI" id="CHEBI:17544"/>
        <dbReference type="ChEBI" id="CHEBI:30616"/>
        <dbReference type="ChEBI" id="CHEBI:33019"/>
        <dbReference type="ChEBI" id="CHEBI:57926"/>
        <dbReference type="ChEBI" id="CHEBI:73682"/>
        <dbReference type="EC" id="2.7.7.87"/>
    </reaction>
</comment>
<dbReference type="SUPFAM" id="SSF55821">
    <property type="entry name" value="YrdC/RibB"/>
    <property type="match status" value="1"/>
</dbReference>
<keyword evidence="6" id="KW-0819">tRNA processing</keyword>
<organism evidence="13">
    <name type="scientific">mine drainage metagenome</name>
    <dbReference type="NCBI Taxonomy" id="410659"/>
    <lineage>
        <taxon>unclassified sequences</taxon>
        <taxon>metagenomes</taxon>
        <taxon>ecological metagenomes</taxon>
    </lineage>
</organism>
<evidence type="ECO:0000256" key="4">
    <source>
        <dbReference type="ARBA" id="ARBA00022490"/>
    </source>
</evidence>
<dbReference type="Gene3D" id="3.90.870.10">
    <property type="entry name" value="DHBP synthase"/>
    <property type="match status" value="1"/>
</dbReference>
<dbReference type="InterPro" id="IPR006070">
    <property type="entry name" value="Sua5-like_dom"/>
</dbReference>
<comment type="similarity">
    <text evidence="2">Belongs to the SUA5 family.</text>
</comment>
<dbReference type="PANTHER" id="PTHR17490:SF16">
    <property type="entry name" value="THREONYLCARBAMOYL-AMP SYNTHASE"/>
    <property type="match status" value="1"/>
</dbReference>
<evidence type="ECO:0000256" key="10">
    <source>
        <dbReference type="ARBA" id="ARBA00029774"/>
    </source>
</evidence>
<evidence type="ECO:0000256" key="6">
    <source>
        <dbReference type="ARBA" id="ARBA00022694"/>
    </source>
</evidence>
<comment type="subcellular location">
    <subcellularLocation>
        <location evidence="1">Cytoplasm</location>
    </subcellularLocation>
</comment>
<dbReference type="GO" id="GO:0006450">
    <property type="term" value="P:regulation of translational fidelity"/>
    <property type="evidence" value="ECO:0007669"/>
    <property type="project" value="TreeGrafter"/>
</dbReference>
<evidence type="ECO:0000256" key="9">
    <source>
        <dbReference type="ARBA" id="ARBA00022840"/>
    </source>
</evidence>
<accession>E6PGC6</accession>
<dbReference type="InterPro" id="IPR017945">
    <property type="entry name" value="DHBP_synth_RibB-like_a/b_dom"/>
</dbReference>
<dbReference type="PROSITE" id="PS51163">
    <property type="entry name" value="YRDC"/>
    <property type="match status" value="1"/>
</dbReference>
<keyword evidence="4" id="KW-0963">Cytoplasm</keyword>
<dbReference type="AlphaFoldDB" id="E6PGC6"/>
<evidence type="ECO:0000256" key="11">
    <source>
        <dbReference type="ARBA" id="ARBA00048366"/>
    </source>
</evidence>
<dbReference type="Pfam" id="PF01300">
    <property type="entry name" value="Sua5_yciO_yrdC"/>
    <property type="match status" value="1"/>
</dbReference>
<evidence type="ECO:0000256" key="2">
    <source>
        <dbReference type="ARBA" id="ARBA00007663"/>
    </source>
</evidence>
<dbReference type="GO" id="GO:0005524">
    <property type="term" value="F:ATP binding"/>
    <property type="evidence" value="ECO:0007669"/>
    <property type="project" value="UniProtKB-KW"/>
</dbReference>
<keyword evidence="7" id="KW-0548">Nucleotidyltransferase</keyword>
<evidence type="ECO:0000256" key="3">
    <source>
        <dbReference type="ARBA" id="ARBA00012584"/>
    </source>
</evidence>
<dbReference type="PANTHER" id="PTHR17490">
    <property type="entry name" value="SUA5"/>
    <property type="match status" value="1"/>
</dbReference>
<protein>
    <recommendedName>
        <fullName evidence="10">L-threonylcarbamoyladenylate synthase</fullName>
        <ecNumber evidence="3">2.7.7.87</ecNumber>
    </recommendedName>
    <alternativeName>
        <fullName evidence="10">L-threonylcarbamoyladenylate synthase</fullName>
    </alternativeName>
</protein>
<dbReference type="InterPro" id="IPR050156">
    <property type="entry name" value="TC-AMP_synthase_SUA5"/>
</dbReference>
<comment type="caution">
    <text evidence="13">The sequence shown here is derived from an EMBL/GenBank/DDBJ whole genome shotgun (WGS) entry which is preliminary data.</text>
</comment>
<keyword evidence="5" id="KW-0808">Transferase</keyword>
<evidence type="ECO:0000256" key="5">
    <source>
        <dbReference type="ARBA" id="ARBA00022679"/>
    </source>
</evidence>
<dbReference type="GO" id="GO:0003725">
    <property type="term" value="F:double-stranded RNA binding"/>
    <property type="evidence" value="ECO:0007669"/>
    <property type="project" value="InterPro"/>
</dbReference>
<evidence type="ECO:0000313" key="13">
    <source>
        <dbReference type="EMBL" id="CBH75514.1"/>
    </source>
</evidence>
<evidence type="ECO:0000259" key="12">
    <source>
        <dbReference type="PROSITE" id="PS51163"/>
    </source>
</evidence>
<dbReference type="GO" id="GO:0005737">
    <property type="term" value="C:cytoplasm"/>
    <property type="evidence" value="ECO:0007669"/>
    <property type="project" value="UniProtKB-SubCell"/>
</dbReference>
<dbReference type="EC" id="2.7.7.87" evidence="3"/>
<proteinExistence type="inferred from homology"/>
<dbReference type="NCBIfam" id="TIGR00057">
    <property type="entry name" value="L-threonylcarbamoyladenylate synthase"/>
    <property type="match status" value="1"/>
</dbReference>
<dbReference type="EMBL" id="CABL01000011">
    <property type="protein sequence ID" value="CBH75514.1"/>
    <property type="molecule type" value="Genomic_DNA"/>
</dbReference>
<dbReference type="GO" id="GO:0008033">
    <property type="term" value="P:tRNA processing"/>
    <property type="evidence" value="ECO:0007669"/>
    <property type="project" value="UniProtKB-KW"/>
</dbReference>
<name>E6PGC6_9ZZZZ</name>
<evidence type="ECO:0000256" key="7">
    <source>
        <dbReference type="ARBA" id="ARBA00022695"/>
    </source>
</evidence>
<sequence>MATTLDARTTPRELLIEEVARVIFAGGTVIFPHDTSYGLACDPLRLDAVDRIYLQKRRPDHKPLTLHIAGVAELLEYAPGNVVAAAVAKRLLPGPVTLLVARPSFISEEITAGYPTLGMRVPDEPLARAILDRCGPLVVSSANASGDPPYRGRGGLERLPTADLFIENGPTRYDGEAAIVDCTRERPLVLREGTLSFELIEARLGAAERQVVKVRR</sequence>
<dbReference type="GO" id="GO:0061710">
    <property type="term" value="F:L-threonylcarbamoyladenylate synthase"/>
    <property type="evidence" value="ECO:0007669"/>
    <property type="project" value="UniProtKB-EC"/>
</dbReference>
<feature type="domain" description="YrdC-like" evidence="12">
    <location>
        <begin position="13"/>
        <end position="195"/>
    </location>
</feature>
<dbReference type="GO" id="GO:0000049">
    <property type="term" value="F:tRNA binding"/>
    <property type="evidence" value="ECO:0007669"/>
    <property type="project" value="TreeGrafter"/>
</dbReference>
<reference evidence="13" key="1">
    <citation type="submission" date="2009-10" db="EMBL/GenBank/DDBJ databases">
        <title>Diversity of trophic interactions inside an arsenic-rich microbial ecosystem.</title>
        <authorList>
            <person name="Bertin P.N."/>
            <person name="Heinrich-Salmeron A."/>
            <person name="Pelletier E."/>
            <person name="Goulhen-Chollet F."/>
            <person name="Arsene-Ploetze F."/>
            <person name="Gallien S."/>
            <person name="Calteau A."/>
            <person name="Vallenet D."/>
            <person name="Casiot C."/>
            <person name="Chane-Woon-Ming B."/>
            <person name="Giloteaux L."/>
            <person name="Barakat M."/>
            <person name="Bonnefoy V."/>
            <person name="Bruneel O."/>
            <person name="Chandler M."/>
            <person name="Cleiss J."/>
            <person name="Duran R."/>
            <person name="Elbaz-Poulichet F."/>
            <person name="Fonknechten N."/>
            <person name="Lauga B."/>
            <person name="Mornico D."/>
            <person name="Ortet P."/>
            <person name="Schaeffer C."/>
            <person name="Siguier P."/>
            <person name="Alexander Thil Smith A."/>
            <person name="Van Dorsselaer A."/>
            <person name="Weissenbach J."/>
            <person name="Medigue C."/>
            <person name="Le Paslier D."/>
        </authorList>
    </citation>
    <scope>NUCLEOTIDE SEQUENCE</scope>
</reference>
<keyword evidence="8" id="KW-0547">Nucleotide-binding</keyword>
<evidence type="ECO:0000256" key="1">
    <source>
        <dbReference type="ARBA" id="ARBA00004496"/>
    </source>
</evidence>